<dbReference type="Pfam" id="PF00436">
    <property type="entry name" value="SSB"/>
    <property type="match status" value="1"/>
</dbReference>
<dbReference type="Gene3D" id="2.40.50.140">
    <property type="entry name" value="Nucleic acid-binding proteins"/>
    <property type="match status" value="2"/>
</dbReference>
<dbReference type="PANTHER" id="PTHR10302:SF27">
    <property type="entry name" value="SINGLE-STRANDED DNA-BINDING PROTEIN"/>
    <property type="match status" value="1"/>
</dbReference>
<keyword evidence="1 2" id="KW-0238">DNA-binding</keyword>
<evidence type="ECO:0000256" key="1">
    <source>
        <dbReference type="ARBA" id="ARBA00023125"/>
    </source>
</evidence>
<dbReference type="PANTHER" id="PTHR10302">
    <property type="entry name" value="SINGLE-STRANDED DNA-BINDING PROTEIN"/>
    <property type="match status" value="1"/>
</dbReference>
<gene>
    <name evidence="2" type="ORF">SDC9_135204</name>
</gene>
<evidence type="ECO:0000313" key="2">
    <source>
        <dbReference type="EMBL" id="MPM88103.1"/>
    </source>
</evidence>
<protein>
    <submittedName>
        <fullName evidence="2">Single-stranded DNA-binding protein</fullName>
    </submittedName>
</protein>
<dbReference type="EMBL" id="VSSQ01035784">
    <property type="protein sequence ID" value="MPM88103.1"/>
    <property type="molecule type" value="Genomic_DNA"/>
</dbReference>
<proteinExistence type="predicted"/>
<dbReference type="GO" id="GO:0009295">
    <property type="term" value="C:nucleoid"/>
    <property type="evidence" value="ECO:0007669"/>
    <property type="project" value="TreeGrafter"/>
</dbReference>
<dbReference type="InterPro" id="IPR011344">
    <property type="entry name" value="ssDNA-bd"/>
</dbReference>
<dbReference type="InterPro" id="IPR000424">
    <property type="entry name" value="Primosome_PriB/ssb"/>
</dbReference>
<dbReference type="GO" id="GO:0003697">
    <property type="term" value="F:single-stranded DNA binding"/>
    <property type="evidence" value="ECO:0007669"/>
    <property type="project" value="InterPro"/>
</dbReference>
<sequence>MEKVRTNWNENRVTLRGKVVGEPEFSHMNHGEAFCMFPLCVPRLSGAEDKINVVCSNRLLRACPIKDCMCVEITGEVRTFNNRSGEGSRLVITVFARTLTAHKGEAFNQLFLTGVICKEPVLRFTPLGRNICDLIVAVNRRYGRADYLPCIAWGAQAALCGKLSVGDCVHIEGRLQSRQYRKMVDGACEERIAFEVSVIKLEQVT</sequence>
<dbReference type="GO" id="GO:0006260">
    <property type="term" value="P:DNA replication"/>
    <property type="evidence" value="ECO:0007669"/>
    <property type="project" value="InterPro"/>
</dbReference>
<dbReference type="PROSITE" id="PS50935">
    <property type="entry name" value="SSB"/>
    <property type="match status" value="1"/>
</dbReference>
<accession>A0A645DH03</accession>
<dbReference type="AlphaFoldDB" id="A0A645DH03"/>
<dbReference type="NCBIfam" id="NF004476">
    <property type="entry name" value="PRK05813.1"/>
    <property type="match status" value="1"/>
</dbReference>
<organism evidence="2">
    <name type="scientific">bioreactor metagenome</name>
    <dbReference type="NCBI Taxonomy" id="1076179"/>
    <lineage>
        <taxon>unclassified sequences</taxon>
        <taxon>metagenomes</taxon>
        <taxon>ecological metagenomes</taxon>
    </lineage>
</organism>
<name>A0A645DH03_9ZZZZ</name>
<reference evidence="2" key="1">
    <citation type="submission" date="2019-08" db="EMBL/GenBank/DDBJ databases">
        <authorList>
            <person name="Kucharzyk K."/>
            <person name="Murdoch R.W."/>
            <person name="Higgins S."/>
            <person name="Loffler F."/>
        </authorList>
    </citation>
    <scope>NUCLEOTIDE SEQUENCE</scope>
</reference>
<comment type="caution">
    <text evidence="2">The sequence shown here is derived from an EMBL/GenBank/DDBJ whole genome shotgun (WGS) entry which is preliminary data.</text>
</comment>
<dbReference type="CDD" id="cd04496">
    <property type="entry name" value="SSB_OBF"/>
    <property type="match status" value="1"/>
</dbReference>
<dbReference type="InterPro" id="IPR012340">
    <property type="entry name" value="NA-bd_OB-fold"/>
</dbReference>
<dbReference type="SUPFAM" id="SSF50249">
    <property type="entry name" value="Nucleic acid-binding proteins"/>
    <property type="match status" value="1"/>
</dbReference>